<evidence type="ECO:0000313" key="3">
    <source>
        <dbReference type="Proteomes" id="UP000191691"/>
    </source>
</evidence>
<dbReference type="EMBL" id="MOOB01000013">
    <property type="protein sequence ID" value="OQE89869.1"/>
    <property type="molecule type" value="Genomic_DNA"/>
</dbReference>
<accession>A0A1V6YQZ0</accession>
<reference evidence="3" key="1">
    <citation type="journal article" date="2017" name="Nat. Microbiol.">
        <title>Global analysis of biosynthetic gene clusters reveals vast potential of secondary metabolite production in Penicillium species.</title>
        <authorList>
            <person name="Nielsen J.C."/>
            <person name="Grijseels S."/>
            <person name="Prigent S."/>
            <person name="Ji B."/>
            <person name="Dainat J."/>
            <person name="Nielsen K.F."/>
            <person name="Frisvad J.C."/>
            <person name="Workman M."/>
            <person name="Nielsen J."/>
        </authorList>
    </citation>
    <scope>NUCLEOTIDE SEQUENCE [LARGE SCALE GENOMIC DNA]</scope>
    <source>
        <strain evidence="3">IBT 13039</strain>
    </source>
</reference>
<proteinExistence type="predicted"/>
<comment type="caution">
    <text evidence="2">The sequence shown here is derived from an EMBL/GenBank/DDBJ whole genome shotgun (WGS) entry which is preliminary data.</text>
</comment>
<evidence type="ECO:0000256" key="1">
    <source>
        <dbReference type="SAM" id="MobiDB-lite"/>
    </source>
</evidence>
<sequence length="128" mass="13684">MSLLLKLYCEQQQIPTSSSRFKLFGITSTPLQGDNSNGQDGGRNTQLVQLVQRADRDTPLGNTRVPGGQQQATSDRGEDDNSQPFHIARLPLGYTLPAPDLPAPNTNINNQSLLVQLAATLAKAVSGG</sequence>
<organism evidence="2 3">
    <name type="scientific">Penicillium nalgiovense</name>
    <dbReference type="NCBI Taxonomy" id="60175"/>
    <lineage>
        <taxon>Eukaryota</taxon>
        <taxon>Fungi</taxon>
        <taxon>Dikarya</taxon>
        <taxon>Ascomycota</taxon>
        <taxon>Pezizomycotina</taxon>
        <taxon>Eurotiomycetes</taxon>
        <taxon>Eurotiomycetidae</taxon>
        <taxon>Eurotiales</taxon>
        <taxon>Aspergillaceae</taxon>
        <taxon>Penicillium</taxon>
    </lineage>
</organism>
<keyword evidence="3" id="KW-1185">Reference proteome</keyword>
<protein>
    <submittedName>
        <fullName evidence="2">Uncharacterized protein</fullName>
    </submittedName>
</protein>
<feature type="region of interest" description="Disordered" evidence="1">
    <location>
        <begin position="53"/>
        <end position="85"/>
    </location>
</feature>
<name>A0A1V6YQZ0_PENNA</name>
<dbReference type="AlphaFoldDB" id="A0A1V6YQZ0"/>
<evidence type="ECO:0000313" key="2">
    <source>
        <dbReference type="EMBL" id="OQE89869.1"/>
    </source>
</evidence>
<gene>
    <name evidence="2" type="ORF">PENNAL_c0013G02877</name>
</gene>
<dbReference type="Proteomes" id="UP000191691">
    <property type="component" value="Unassembled WGS sequence"/>
</dbReference>